<dbReference type="InterPro" id="IPR010174">
    <property type="entry name" value="Succinyl-DAP_deSuclase_DapE"/>
</dbReference>
<dbReference type="InterPro" id="IPR011650">
    <property type="entry name" value="Peptidase_M20_dimer"/>
</dbReference>
<dbReference type="InterPro" id="IPR050072">
    <property type="entry name" value="Peptidase_M20A"/>
</dbReference>
<organism evidence="16 17">
    <name type="scientific">Streptomyces calidiresistens</name>
    <dbReference type="NCBI Taxonomy" id="1485586"/>
    <lineage>
        <taxon>Bacteria</taxon>
        <taxon>Bacillati</taxon>
        <taxon>Actinomycetota</taxon>
        <taxon>Actinomycetes</taxon>
        <taxon>Kitasatosporales</taxon>
        <taxon>Streptomycetaceae</taxon>
        <taxon>Streptomyces</taxon>
    </lineage>
</organism>
<dbReference type="PANTHER" id="PTHR43808">
    <property type="entry name" value="ACETYLORNITHINE DEACETYLASE"/>
    <property type="match status" value="1"/>
</dbReference>
<comment type="caution">
    <text evidence="16">The sequence shown here is derived from an EMBL/GenBank/DDBJ whole genome shotgun (WGS) entry which is preliminary data.</text>
</comment>
<evidence type="ECO:0000256" key="10">
    <source>
        <dbReference type="ARBA" id="ARBA00022915"/>
    </source>
</evidence>
<evidence type="ECO:0000256" key="14">
    <source>
        <dbReference type="NCBIfam" id="TIGR01900"/>
    </source>
</evidence>
<dbReference type="PANTHER" id="PTHR43808:SF31">
    <property type="entry name" value="N-ACETYL-L-CITRULLINE DEACETYLASE"/>
    <property type="match status" value="1"/>
</dbReference>
<dbReference type="Pfam" id="PF07687">
    <property type="entry name" value="M20_dimer"/>
    <property type="match status" value="1"/>
</dbReference>
<evidence type="ECO:0000256" key="13">
    <source>
        <dbReference type="ARBA" id="ARBA00051301"/>
    </source>
</evidence>
<accession>A0A7W3T2U8</accession>
<evidence type="ECO:0000256" key="5">
    <source>
        <dbReference type="ARBA" id="ARBA00011921"/>
    </source>
</evidence>
<keyword evidence="12" id="KW-0170">Cobalt</keyword>
<keyword evidence="8 16" id="KW-0378">Hydrolase</keyword>
<dbReference type="RefSeq" id="WP_182662907.1">
    <property type="nucleotide sequence ID" value="NZ_VKHS01000190.1"/>
</dbReference>
<protein>
    <recommendedName>
        <fullName evidence="5 14">Succinyl-diaminopimelate desuccinylase</fullName>
        <ecNumber evidence="5 14">3.5.1.18</ecNumber>
    </recommendedName>
</protein>
<gene>
    <name evidence="16" type="ORF">FOE67_10475</name>
</gene>
<keyword evidence="11" id="KW-0457">Lysine biosynthesis</keyword>
<dbReference type="GO" id="GO:0008777">
    <property type="term" value="F:acetylornithine deacetylase activity"/>
    <property type="evidence" value="ECO:0007669"/>
    <property type="project" value="TreeGrafter"/>
</dbReference>
<dbReference type="GO" id="GO:0019877">
    <property type="term" value="P:diaminopimelate biosynthetic process"/>
    <property type="evidence" value="ECO:0007669"/>
    <property type="project" value="UniProtKB-KW"/>
</dbReference>
<proteinExistence type="predicted"/>
<evidence type="ECO:0000313" key="17">
    <source>
        <dbReference type="Proteomes" id="UP000530234"/>
    </source>
</evidence>
<comment type="cofactor">
    <cofactor evidence="1">
        <name>Co(2+)</name>
        <dbReference type="ChEBI" id="CHEBI:48828"/>
    </cofactor>
</comment>
<dbReference type="InterPro" id="IPR002933">
    <property type="entry name" value="Peptidase_M20"/>
</dbReference>
<dbReference type="GO" id="GO:0009014">
    <property type="term" value="F:succinyl-diaminopimelate desuccinylase activity"/>
    <property type="evidence" value="ECO:0007669"/>
    <property type="project" value="UniProtKB-UniRule"/>
</dbReference>
<comment type="pathway">
    <text evidence="3">Amino-acid biosynthesis; L-lysine biosynthesis via DAP pathway; LL-2,6-diaminopimelate from (S)-tetrahydrodipicolinate (succinylase route): step 3/3.</text>
</comment>
<dbReference type="FunFam" id="3.40.630.10:FF:000034">
    <property type="entry name" value="Succinyl-diaminopimelate desuccinylase"/>
    <property type="match status" value="1"/>
</dbReference>
<evidence type="ECO:0000256" key="4">
    <source>
        <dbReference type="ARBA" id="ARBA00011738"/>
    </source>
</evidence>
<reference evidence="17" key="1">
    <citation type="submission" date="2019-10" db="EMBL/GenBank/DDBJ databases">
        <title>Streptomyces sp. nov., a novel actinobacterium isolated from alkaline environment.</title>
        <authorList>
            <person name="Golinska P."/>
        </authorList>
    </citation>
    <scope>NUCLEOTIDE SEQUENCE [LARGE SCALE GENOMIC DNA]</scope>
    <source>
        <strain evidence="17">DSM 42108</strain>
    </source>
</reference>
<evidence type="ECO:0000256" key="6">
    <source>
        <dbReference type="ARBA" id="ARBA00022605"/>
    </source>
</evidence>
<comment type="cofactor">
    <cofactor evidence="2">
        <name>Zn(2+)</name>
        <dbReference type="ChEBI" id="CHEBI:29105"/>
    </cofactor>
</comment>
<feature type="domain" description="Peptidase M20 dimerisation" evidence="15">
    <location>
        <begin position="179"/>
        <end position="277"/>
    </location>
</feature>
<evidence type="ECO:0000259" key="15">
    <source>
        <dbReference type="Pfam" id="PF07687"/>
    </source>
</evidence>
<keyword evidence="7" id="KW-0479">Metal-binding</keyword>
<keyword evidence="17" id="KW-1185">Reference proteome</keyword>
<dbReference type="Proteomes" id="UP000530234">
    <property type="component" value="Unassembled WGS sequence"/>
</dbReference>
<dbReference type="GO" id="GO:0009089">
    <property type="term" value="P:lysine biosynthetic process via diaminopimelate"/>
    <property type="evidence" value="ECO:0007669"/>
    <property type="project" value="UniProtKB-UniRule"/>
</dbReference>
<name>A0A7W3T2U8_9ACTN</name>
<evidence type="ECO:0000256" key="11">
    <source>
        <dbReference type="ARBA" id="ARBA00023154"/>
    </source>
</evidence>
<dbReference type="GO" id="GO:0046872">
    <property type="term" value="F:metal ion binding"/>
    <property type="evidence" value="ECO:0007669"/>
    <property type="project" value="UniProtKB-KW"/>
</dbReference>
<evidence type="ECO:0000256" key="8">
    <source>
        <dbReference type="ARBA" id="ARBA00022801"/>
    </source>
</evidence>
<evidence type="ECO:0000256" key="9">
    <source>
        <dbReference type="ARBA" id="ARBA00022833"/>
    </source>
</evidence>
<evidence type="ECO:0000256" key="1">
    <source>
        <dbReference type="ARBA" id="ARBA00001941"/>
    </source>
</evidence>
<dbReference type="NCBIfam" id="TIGR01900">
    <property type="entry name" value="dapE-gram_pos"/>
    <property type="match status" value="1"/>
</dbReference>
<evidence type="ECO:0000313" key="16">
    <source>
        <dbReference type="EMBL" id="MBB0229930.1"/>
    </source>
</evidence>
<evidence type="ECO:0000256" key="3">
    <source>
        <dbReference type="ARBA" id="ARBA00005130"/>
    </source>
</evidence>
<dbReference type="AlphaFoldDB" id="A0A7W3T2U8"/>
<keyword evidence="6" id="KW-0028">Amino-acid biosynthesis</keyword>
<keyword evidence="9" id="KW-0862">Zinc</keyword>
<dbReference type="Gene3D" id="3.40.630.10">
    <property type="entry name" value="Zn peptidases"/>
    <property type="match status" value="1"/>
</dbReference>
<evidence type="ECO:0000256" key="7">
    <source>
        <dbReference type="ARBA" id="ARBA00022723"/>
    </source>
</evidence>
<dbReference type="Pfam" id="PF01546">
    <property type="entry name" value="Peptidase_M20"/>
    <property type="match status" value="1"/>
</dbReference>
<dbReference type="EC" id="3.5.1.18" evidence="5 14"/>
<dbReference type="SUPFAM" id="SSF55031">
    <property type="entry name" value="Bacterial exopeptidase dimerisation domain"/>
    <property type="match status" value="1"/>
</dbReference>
<dbReference type="Gene3D" id="3.30.70.360">
    <property type="match status" value="1"/>
</dbReference>
<sequence length="372" mass="39495">MHALPHPAGPADTSLDLTADAAELTARLVDIPSVSGDEKPLADAVEAALRELPHLSVDRYGNNVVARTAVGRPERVVLAGHLDTVPIADNVPSRLDADGVLWGCGTCDMKSGVAVQLRIAATVPEPNRDLTFVFYDNEEIAAEHNGLGHLAEHRPDWLAADFAILLEPSGGEVEGGCQGTLRVELRLTGRRAHSARSWMGENAIHAAAPVLERLAGYRPRRPVVDGLEYREGLNAVGIAGGVAGNVIPDACVVTVNYRYAPDLDEEAALGHVREVFADCGVSGFVVTDHSPAARPGLDHPAARAFMAAVGGTARPKYGWTDVARFGALGVPAVNYGPGEPSLAHRRDERVDTAVVLRCEERLRSWLTGPVGE</sequence>
<comment type="subunit">
    <text evidence="4">Homodimer.</text>
</comment>
<evidence type="ECO:0000256" key="2">
    <source>
        <dbReference type="ARBA" id="ARBA00001947"/>
    </source>
</evidence>
<dbReference type="SUPFAM" id="SSF53187">
    <property type="entry name" value="Zn-dependent exopeptidases"/>
    <property type="match status" value="1"/>
</dbReference>
<keyword evidence="10" id="KW-0220">Diaminopimelate biosynthesis</keyword>
<evidence type="ECO:0000256" key="12">
    <source>
        <dbReference type="ARBA" id="ARBA00023285"/>
    </source>
</evidence>
<dbReference type="GO" id="GO:0006526">
    <property type="term" value="P:L-arginine biosynthetic process"/>
    <property type="evidence" value="ECO:0007669"/>
    <property type="project" value="TreeGrafter"/>
</dbReference>
<dbReference type="FunFam" id="3.30.70.360:FF:000011">
    <property type="entry name" value="Succinyl-diaminopimelate desuccinylase"/>
    <property type="match status" value="1"/>
</dbReference>
<dbReference type="InterPro" id="IPR036264">
    <property type="entry name" value="Bact_exopeptidase_dim_dom"/>
</dbReference>
<dbReference type="EMBL" id="VKHS01000190">
    <property type="protein sequence ID" value="MBB0229930.1"/>
    <property type="molecule type" value="Genomic_DNA"/>
</dbReference>
<comment type="catalytic activity">
    <reaction evidence="13">
        <text>N-succinyl-(2S,6S)-2,6-diaminopimelate + H2O = (2S,6S)-2,6-diaminopimelate + succinate</text>
        <dbReference type="Rhea" id="RHEA:22608"/>
        <dbReference type="ChEBI" id="CHEBI:15377"/>
        <dbReference type="ChEBI" id="CHEBI:30031"/>
        <dbReference type="ChEBI" id="CHEBI:57609"/>
        <dbReference type="ChEBI" id="CHEBI:58087"/>
        <dbReference type="EC" id="3.5.1.18"/>
    </reaction>
</comment>